<dbReference type="OrthoDB" id="542931at2759"/>
<comment type="caution">
    <text evidence="6">The sequence shown here is derived from an EMBL/GenBank/DDBJ whole genome shotgun (WGS) entry which is preliminary data.</text>
</comment>
<keyword evidence="7" id="KW-1185">Reference proteome</keyword>
<evidence type="ECO:0000256" key="2">
    <source>
        <dbReference type="ARBA" id="ARBA00022692"/>
    </source>
</evidence>
<evidence type="ECO:0000256" key="3">
    <source>
        <dbReference type="ARBA" id="ARBA00022989"/>
    </source>
</evidence>
<gene>
    <name evidence="6" type="ORF">KFE25_008870</name>
</gene>
<sequence length="154" mass="17291">MAKKSDFETLSIARRLLFFVPAFYICFFVVSIIALAGAQQPITPGSVFTTPFNWVNFTPAGSPAELVPFVALLVTFLVCGPILIFYVVAVTKQSWDFAATITFIHWMLTCLVTLAFPVNWVWWVVFLPSGLIMSTGGELSCYYLRDMKEIELDN</sequence>
<dbReference type="PANTHER" id="PTHR12952">
    <property type="entry name" value="SYS1"/>
    <property type="match status" value="1"/>
</dbReference>
<feature type="transmembrane region" description="Helical" evidence="5">
    <location>
        <begin position="97"/>
        <end position="116"/>
    </location>
</feature>
<keyword evidence="4 5" id="KW-0472">Membrane</keyword>
<evidence type="ECO:0000313" key="7">
    <source>
        <dbReference type="Proteomes" id="UP000751190"/>
    </source>
</evidence>
<dbReference type="GO" id="GO:0016020">
    <property type="term" value="C:membrane"/>
    <property type="evidence" value="ECO:0007669"/>
    <property type="project" value="UniProtKB-SubCell"/>
</dbReference>
<feature type="transmembrane region" description="Helical" evidence="5">
    <location>
        <begin position="66"/>
        <end position="90"/>
    </location>
</feature>
<evidence type="ECO:0000256" key="4">
    <source>
        <dbReference type="ARBA" id="ARBA00023136"/>
    </source>
</evidence>
<evidence type="ECO:0000313" key="6">
    <source>
        <dbReference type="EMBL" id="KAG8470449.1"/>
    </source>
</evidence>
<accession>A0A8J5Y3H2</accession>
<dbReference type="Proteomes" id="UP000751190">
    <property type="component" value="Unassembled WGS sequence"/>
</dbReference>
<comment type="subcellular location">
    <subcellularLocation>
        <location evidence="1">Membrane</location>
        <topology evidence="1">Multi-pass membrane protein</topology>
    </subcellularLocation>
</comment>
<reference evidence="6" key="1">
    <citation type="submission" date="2021-05" db="EMBL/GenBank/DDBJ databases">
        <title>The genome of the haptophyte Pavlova lutheri (Diacronema luteri, Pavlovales) - a model for lipid biosynthesis in eukaryotic algae.</title>
        <authorList>
            <person name="Hulatt C.J."/>
            <person name="Posewitz M.C."/>
        </authorList>
    </citation>
    <scope>NUCLEOTIDE SEQUENCE</scope>
    <source>
        <strain evidence="6">NIVA-4/92</strain>
    </source>
</reference>
<keyword evidence="2 5" id="KW-0812">Transmembrane</keyword>
<evidence type="ECO:0000256" key="5">
    <source>
        <dbReference type="SAM" id="Phobius"/>
    </source>
</evidence>
<dbReference type="PANTHER" id="PTHR12952:SF1">
    <property type="entry name" value="TRANSMEMBRANE PROTEIN 244"/>
    <property type="match status" value="1"/>
</dbReference>
<name>A0A8J5Y3H2_DIALT</name>
<keyword evidence="3 5" id="KW-1133">Transmembrane helix</keyword>
<evidence type="ECO:0000256" key="1">
    <source>
        <dbReference type="ARBA" id="ARBA00004141"/>
    </source>
</evidence>
<dbReference type="Pfam" id="PF09801">
    <property type="entry name" value="SYS1"/>
    <property type="match status" value="1"/>
</dbReference>
<organism evidence="6 7">
    <name type="scientific">Diacronema lutheri</name>
    <name type="common">Unicellular marine alga</name>
    <name type="synonym">Monochrysis lutheri</name>
    <dbReference type="NCBI Taxonomy" id="2081491"/>
    <lineage>
        <taxon>Eukaryota</taxon>
        <taxon>Haptista</taxon>
        <taxon>Haptophyta</taxon>
        <taxon>Pavlovophyceae</taxon>
        <taxon>Pavlovales</taxon>
        <taxon>Pavlovaceae</taxon>
        <taxon>Diacronema</taxon>
    </lineage>
</organism>
<dbReference type="EMBL" id="JAGTXO010000001">
    <property type="protein sequence ID" value="KAG8470449.1"/>
    <property type="molecule type" value="Genomic_DNA"/>
</dbReference>
<proteinExistence type="predicted"/>
<dbReference type="AlphaFoldDB" id="A0A8J5Y3H2"/>
<feature type="transmembrane region" description="Helical" evidence="5">
    <location>
        <begin position="16"/>
        <end position="38"/>
    </location>
</feature>
<dbReference type="InterPro" id="IPR019185">
    <property type="entry name" value="Integral_membrane_SYS1-rel"/>
</dbReference>
<protein>
    <submittedName>
        <fullName evidence="6">Uncharacterized protein</fullName>
    </submittedName>
</protein>